<dbReference type="Proteomes" id="UP000595197">
    <property type="component" value="Chromosome"/>
</dbReference>
<dbReference type="EMBL" id="CP067420">
    <property type="protein sequence ID" value="QQP88512.1"/>
    <property type="molecule type" value="Genomic_DNA"/>
</dbReference>
<dbReference type="InterPro" id="IPR021457">
    <property type="entry name" value="DUF3108"/>
</dbReference>
<sequence length="277" mass="29535">MFDPRKVFGAMPTSLRSIPAVFLVGGAVAALAPAAAAAEKVRLGYAVYAGGFEILQASILLDVGRDDYEVEVSAETQGLIGTFFPWRNLSRSAGLIREGEAEPRSHRQSGTWRGRERAVSLDYDGSGGVTADVRPPDDPAERDPVPPEMVPGTTDPLSAVLSVATGVASGRGCTGTVPVFDGRRRYDLNFRTVGNRQLFANDYSVFSGPAVHCEVTSTVLAGQWKQDGVITDREKRAPIALMLAPVVEGLPPVPVRLEGESRFGDVIMHLTSADTVP</sequence>
<organism evidence="2 3">
    <name type="scientific">Skermanella cutis</name>
    <dbReference type="NCBI Taxonomy" id="2775420"/>
    <lineage>
        <taxon>Bacteria</taxon>
        <taxon>Pseudomonadati</taxon>
        <taxon>Pseudomonadota</taxon>
        <taxon>Alphaproteobacteria</taxon>
        <taxon>Rhodospirillales</taxon>
        <taxon>Azospirillaceae</taxon>
        <taxon>Skermanella</taxon>
    </lineage>
</organism>
<protein>
    <submittedName>
        <fullName evidence="2">DUF3108 domain-containing protein</fullName>
    </submittedName>
</protein>
<proteinExistence type="predicted"/>
<dbReference type="RefSeq" id="WP_201073512.1">
    <property type="nucleotide sequence ID" value="NZ_CP067420.1"/>
</dbReference>
<accession>A0ABX7B2F9</accession>
<evidence type="ECO:0000256" key="1">
    <source>
        <dbReference type="SAM" id="MobiDB-lite"/>
    </source>
</evidence>
<name>A0ABX7B2F9_9PROT</name>
<gene>
    <name evidence="2" type="ORF">IGS68_21110</name>
</gene>
<evidence type="ECO:0000313" key="2">
    <source>
        <dbReference type="EMBL" id="QQP88512.1"/>
    </source>
</evidence>
<reference evidence="2" key="1">
    <citation type="submission" date="2021-02" db="EMBL/GenBank/DDBJ databases">
        <title>Skermanella TT6 skin isolate.</title>
        <authorList>
            <person name="Lee K."/>
            <person name="Ganzorig M."/>
        </authorList>
    </citation>
    <scope>NUCLEOTIDE SEQUENCE</scope>
    <source>
        <strain evidence="2">TT6</strain>
    </source>
</reference>
<dbReference type="Pfam" id="PF11306">
    <property type="entry name" value="DUF3108"/>
    <property type="match status" value="1"/>
</dbReference>
<feature type="compositionally biased region" description="Basic and acidic residues" evidence="1">
    <location>
        <begin position="134"/>
        <end position="145"/>
    </location>
</feature>
<evidence type="ECO:0000313" key="3">
    <source>
        <dbReference type="Proteomes" id="UP000595197"/>
    </source>
</evidence>
<feature type="region of interest" description="Disordered" evidence="1">
    <location>
        <begin position="97"/>
        <end position="155"/>
    </location>
</feature>
<keyword evidence="3" id="KW-1185">Reference proteome</keyword>